<reference evidence="1 2" key="1">
    <citation type="journal article" date="2018" name="Nat. Genet.">
        <title>The Rosa genome provides new insights in the design of modern roses.</title>
        <authorList>
            <person name="Bendahmane M."/>
        </authorList>
    </citation>
    <scope>NUCLEOTIDE SEQUENCE [LARGE SCALE GENOMIC DNA]</scope>
    <source>
        <strain evidence="2">cv. Old Blush</strain>
    </source>
</reference>
<protein>
    <submittedName>
        <fullName evidence="1">Uncharacterized protein</fullName>
    </submittedName>
</protein>
<dbReference type="AlphaFoldDB" id="A0A2P6RRI8"/>
<evidence type="ECO:0000313" key="2">
    <source>
        <dbReference type="Proteomes" id="UP000238479"/>
    </source>
</evidence>
<organism evidence="1 2">
    <name type="scientific">Rosa chinensis</name>
    <name type="common">China rose</name>
    <dbReference type="NCBI Taxonomy" id="74649"/>
    <lineage>
        <taxon>Eukaryota</taxon>
        <taxon>Viridiplantae</taxon>
        <taxon>Streptophyta</taxon>
        <taxon>Embryophyta</taxon>
        <taxon>Tracheophyta</taxon>
        <taxon>Spermatophyta</taxon>
        <taxon>Magnoliopsida</taxon>
        <taxon>eudicotyledons</taxon>
        <taxon>Gunneridae</taxon>
        <taxon>Pentapetalae</taxon>
        <taxon>rosids</taxon>
        <taxon>fabids</taxon>
        <taxon>Rosales</taxon>
        <taxon>Rosaceae</taxon>
        <taxon>Rosoideae</taxon>
        <taxon>Rosoideae incertae sedis</taxon>
        <taxon>Rosa</taxon>
    </lineage>
</organism>
<proteinExistence type="predicted"/>
<dbReference type="EMBL" id="PDCK01000040">
    <property type="protein sequence ID" value="PRQ49048.1"/>
    <property type="molecule type" value="Genomic_DNA"/>
</dbReference>
<sequence length="76" mass="9165">MPELLIGRRLGLKTIEERRWRRSAAVRSEEAVREEMGKPISREKISGWEYEDLVWVGRTRERRRKEGEGERNNKKK</sequence>
<dbReference type="Proteomes" id="UP000238479">
    <property type="component" value="Chromosome 2"/>
</dbReference>
<gene>
    <name evidence="1" type="ORF">RchiOBHm_Chr2g0117571</name>
</gene>
<accession>A0A2P6RRI8</accession>
<name>A0A2P6RRI8_ROSCH</name>
<comment type="caution">
    <text evidence="1">The sequence shown here is derived from an EMBL/GenBank/DDBJ whole genome shotgun (WGS) entry which is preliminary data.</text>
</comment>
<evidence type="ECO:0000313" key="1">
    <source>
        <dbReference type="EMBL" id="PRQ49048.1"/>
    </source>
</evidence>
<dbReference type="Gramene" id="PRQ49048">
    <property type="protein sequence ID" value="PRQ49048"/>
    <property type="gene ID" value="RchiOBHm_Chr2g0117571"/>
</dbReference>
<keyword evidence="2" id="KW-1185">Reference proteome</keyword>